<reference evidence="4 5" key="1">
    <citation type="submission" date="2019-06" db="EMBL/GenBank/DDBJ databases">
        <title>Sequencing the genomes of 1000 actinobacteria strains.</title>
        <authorList>
            <person name="Klenk H.-P."/>
        </authorList>
    </citation>
    <scope>NUCLEOTIDE SEQUENCE [LARGE SCALE GENOMIC DNA]</scope>
    <source>
        <strain evidence="4 5">DSM 12335</strain>
    </source>
</reference>
<keyword evidence="2" id="KW-0501">Molybdenum cofactor biosynthesis</keyword>
<organism evidence="4 5">
    <name type="scientific">Ornithinicoccus hortensis</name>
    <dbReference type="NCBI Taxonomy" id="82346"/>
    <lineage>
        <taxon>Bacteria</taxon>
        <taxon>Bacillati</taxon>
        <taxon>Actinomycetota</taxon>
        <taxon>Actinomycetes</taxon>
        <taxon>Micrococcales</taxon>
        <taxon>Intrasporangiaceae</taxon>
        <taxon>Ornithinicoccus</taxon>
    </lineage>
</organism>
<evidence type="ECO:0000256" key="2">
    <source>
        <dbReference type="ARBA" id="ARBA00023150"/>
    </source>
</evidence>
<dbReference type="InterPro" id="IPR036425">
    <property type="entry name" value="MoaB/Mog-like_dom_sf"/>
</dbReference>
<evidence type="ECO:0000259" key="3">
    <source>
        <dbReference type="SMART" id="SM00852"/>
    </source>
</evidence>
<dbReference type="OrthoDB" id="9794429at2"/>
<name>A0A542YMB0_9MICO</name>
<comment type="pathway">
    <text evidence="1">Cofactor biosynthesis; molybdopterin biosynthesis.</text>
</comment>
<dbReference type="InterPro" id="IPR008284">
    <property type="entry name" value="MoCF_biosynth_CS"/>
</dbReference>
<evidence type="ECO:0000256" key="1">
    <source>
        <dbReference type="ARBA" id="ARBA00005046"/>
    </source>
</evidence>
<dbReference type="PANTHER" id="PTHR43764:SF1">
    <property type="entry name" value="MOLYBDOPTERIN MOLYBDOTRANSFERASE"/>
    <property type="match status" value="1"/>
</dbReference>
<dbReference type="GO" id="GO:0006777">
    <property type="term" value="P:Mo-molybdopterin cofactor biosynthetic process"/>
    <property type="evidence" value="ECO:0007669"/>
    <property type="project" value="UniProtKB-KW"/>
</dbReference>
<dbReference type="SMART" id="SM00852">
    <property type="entry name" value="MoCF_biosynth"/>
    <property type="match status" value="1"/>
</dbReference>
<dbReference type="RefSeq" id="WP_141783506.1">
    <property type="nucleotide sequence ID" value="NZ_BAAAIK010000003.1"/>
</dbReference>
<accession>A0A542YMB0</accession>
<dbReference type="Gene3D" id="3.40.980.10">
    <property type="entry name" value="MoaB/Mog-like domain"/>
    <property type="match status" value="1"/>
</dbReference>
<dbReference type="Proteomes" id="UP000319516">
    <property type="component" value="Unassembled WGS sequence"/>
</dbReference>
<dbReference type="CDD" id="cd00886">
    <property type="entry name" value="MogA_MoaB"/>
    <property type="match status" value="1"/>
</dbReference>
<dbReference type="InterPro" id="IPR001453">
    <property type="entry name" value="MoaB/Mog_dom"/>
</dbReference>
<feature type="domain" description="MoaB/Mog" evidence="3">
    <location>
        <begin position="16"/>
        <end position="164"/>
    </location>
</feature>
<dbReference type="PANTHER" id="PTHR43764">
    <property type="entry name" value="MOLYBDENUM COFACTOR BIOSYNTHESIS"/>
    <property type="match status" value="1"/>
</dbReference>
<dbReference type="NCBIfam" id="TIGR00177">
    <property type="entry name" value="molyb_syn"/>
    <property type="match status" value="1"/>
</dbReference>
<evidence type="ECO:0000313" key="5">
    <source>
        <dbReference type="Proteomes" id="UP000319516"/>
    </source>
</evidence>
<dbReference type="AlphaFoldDB" id="A0A542YMB0"/>
<dbReference type="PROSITE" id="PS01078">
    <property type="entry name" value="MOCF_BIOSYNTHESIS_1"/>
    <property type="match status" value="1"/>
</dbReference>
<evidence type="ECO:0000313" key="4">
    <source>
        <dbReference type="EMBL" id="TQL49225.1"/>
    </source>
</evidence>
<proteinExistence type="predicted"/>
<dbReference type="UniPathway" id="UPA00344"/>
<dbReference type="SUPFAM" id="SSF53218">
    <property type="entry name" value="Molybdenum cofactor biosynthesis proteins"/>
    <property type="match status" value="1"/>
</dbReference>
<dbReference type="Pfam" id="PF00994">
    <property type="entry name" value="MoCF_biosynth"/>
    <property type="match status" value="1"/>
</dbReference>
<comment type="caution">
    <text evidence="4">The sequence shown here is derived from an EMBL/GenBank/DDBJ whole genome shotgun (WGS) entry which is preliminary data.</text>
</comment>
<dbReference type="InterPro" id="IPR051920">
    <property type="entry name" value="MPT_Adenylyltrnsfr/MoaC-Rel"/>
</dbReference>
<dbReference type="EMBL" id="VFOP01000001">
    <property type="protein sequence ID" value="TQL49225.1"/>
    <property type="molecule type" value="Genomic_DNA"/>
</dbReference>
<protein>
    <submittedName>
        <fullName evidence="4">Molybdenum cofactor synthesis domain-containing protein</fullName>
    </submittedName>
</protein>
<sequence length="174" mass="18508">MSESATDEAQDPVRVLVITVSDRSAGGRREDRSGPRLLERLTEQGYAASGPVLVPDGVEPVRSALEQGIADGYRIILTTGGTGVSPRDFTPEATGALVTRELVGVAEHMRREGARHTPLAALSRGVVGVVDAEDRTGTLLVNLPGSLKAIDQSFDALAPLLPHILDQLEGWDHR</sequence>
<gene>
    <name evidence="4" type="ORF">FB467_0290</name>
</gene>
<keyword evidence="5" id="KW-1185">Reference proteome</keyword>